<evidence type="ECO:0000313" key="2">
    <source>
        <dbReference type="Proteomes" id="UP000264141"/>
    </source>
</evidence>
<evidence type="ECO:0008006" key="3">
    <source>
        <dbReference type="Google" id="ProtNLM"/>
    </source>
</evidence>
<comment type="caution">
    <text evidence="1">The sequence shown here is derived from an EMBL/GenBank/DDBJ whole genome shotgun (WGS) entry which is preliminary data.</text>
</comment>
<dbReference type="RefSeq" id="WP_062193259.1">
    <property type="nucleotide sequence ID" value="NZ_DF967965.1"/>
</dbReference>
<proteinExistence type="predicted"/>
<dbReference type="SUPFAM" id="SSF109604">
    <property type="entry name" value="HD-domain/PDEase-like"/>
    <property type="match status" value="1"/>
</dbReference>
<dbReference type="EMBL" id="DPBP01000022">
    <property type="protein sequence ID" value="HCE17228.1"/>
    <property type="molecule type" value="Genomic_DNA"/>
</dbReference>
<dbReference type="STRING" id="229919.GCA_001050195_02096"/>
<accession>A0A3D1JHI3</accession>
<dbReference type="AlphaFoldDB" id="A0A3D1JHI3"/>
<dbReference type="Gene3D" id="1.10.3210.10">
    <property type="entry name" value="Hypothetical protein af1432"/>
    <property type="match status" value="1"/>
</dbReference>
<evidence type="ECO:0000313" key="1">
    <source>
        <dbReference type="EMBL" id="HCE17228.1"/>
    </source>
</evidence>
<gene>
    <name evidence="1" type="ORF">DEQ80_05160</name>
</gene>
<sequence>MGVDPRFVKIVLDQFSLPIGGIHGVFHWARVMENGMRLAAECGARLDVVEYFALLHDSRRLDDGLDEYHGARAVQFASAFRNPWIDLDEEGFVFLEQAMSRHTGGACDGNVTVQVCLDADRLDLERVGIQPDPRWLCTPHAREPETIAWASARARNGHVAVEILERWGIDWKQIQPGYG</sequence>
<dbReference type="OrthoDB" id="9797344at2"/>
<protein>
    <recommendedName>
        <fullName evidence="3">HD domain-containing protein</fullName>
    </recommendedName>
</protein>
<name>A0A3D1JHI3_9CHLR</name>
<reference evidence="1 2" key="1">
    <citation type="journal article" date="2018" name="Nat. Biotechnol.">
        <title>A standardized bacterial taxonomy based on genome phylogeny substantially revises the tree of life.</title>
        <authorList>
            <person name="Parks D.H."/>
            <person name="Chuvochina M."/>
            <person name="Waite D.W."/>
            <person name="Rinke C."/>
            <person name="Skarshewski A."/>
            <person name="Chaumeil P.A."/>
            <person name="Hugenholtz P."/>
        </authorList>
    </citation>
    <scope>NUCLEOTIDE SEQUENCE [LARGE SCALE GENOMIC DNA]</scope>
    <source>
        <strain evidence="1">UBA8781</strain>
    </source>
</reference>
<organism evidence="1 2">
    <name type="scientific">Anaerolinea thermolimosa</name>
    <dbReference type="NCBI Taxonomy" id="229919"/>
    <lineage>
        <taxon>Bacteria</taxon>
        <taxon>Bacillati</taxon>
        <taxon>Chloroflexota</taxon>
        <taxon>Anaerolineae</taxon>
        <taxon>Anaerolineales</taxon>
        <taxon>Anaerolineaceae</taxon>
        <taxon>Anaerolinea</taxon>
    </lineage>
</organism>
<dbReference type="Proteomes" id="UP000264141">
    <property type="component" value="Unassembled WGS sequence"/>
</dbReference>